<dbReference type="InParanoid" id="G3JLA6"/>
<sequence>MAIALPMTFGRFAALLGNYRSYILLLLCVAVTVIKRTTSNYASESSLQSVTLDTRTISAHVLGPMCPWTLVSCFLPPAHGATHLASIGQFFAAPSRKSLCRGLQAVLGVLSIK</sequence>
<reference evidence="2 3" key="1">
    <citation type="journal article" date="2011" name="Genome Biol.">
        <title>Genome sequence of the insect pathogenic fungus Cordyceps militaris, a valued traditional Chinese medicine.</title>
        <authorList>
            <person name="Zheng P."/>
            <person name="Xia Y."/>
            <person name="Xiao G."/>
            <person name="Xiong C."/>
            <person name="Hu X."/>
            <person name="Zhang S."/>
            <person name="Zheng H."/>
            <person name="Huang Y."/>
            <person name="Zhou Y."/>
            <person name="Wang S."/>
            <person name="Zhao G.P."/>
            <person name="Liu X."/>
            <person name="St Leger R.J."/>
            <person name="Wang C."/>
        </authorList>
    </citation>
    <scope>NUCLEOTIDE SEQUENCE [LARGE SCALE GENOMIC DNA]</scope>
    <source>
        <strain evidence="2 3">CM01</strain>
    </source>
</reference>
<organism evidence="2 3">
    <name type="scientific">Cordyceps militaris (strain CM01)</name>
    <name type="common">Caterpillar fungus</name>
    <dbReference type="NCBI Taxonomy" id="983644"/>
    <lineage>
        <taxon>Eukaryota</taxon>
        <taxon>Fungi</taxon>
        <taxon>Dikarya</taxon>
        <taxon>Ascomycota</taxon>
        <taxon>Pezizomycotina</taxon>
        <taxon>Sordariomycetes</taxon>
        <taxon>Hypocreomycetidae</taxon>
        <taxon>Hypocreales</taxon>
        <taxon>Cordycipitaceae</taxon>
        <taxon>Cordyceps</taxon>
    </lineage>
</organism>
<protein>
    <submittedName>
        <fullName evidence="2">Uncharacterized protein</fullName>
    </submittedName>
</protein>
<dbReference type="RefSeq" id="XP_006672101.1">
    <property type="nucleotide sequence ID" value="XM_006672038.1"/>
</dbReference>
<dbReference type="GeneID" id="18168911"/>
<dbReference type="Proteomes" id="UP000001610">
    <property type="component" value="Unassembled WGS sequence"/>
</dbReference>
<keyword evidence="3" id="KW-1185">Reference proteome</keyword>
<evidence type="ECO:0000313" key="2">
    <source>
        <dbReference type="EMBL" id="EGX90480.1"/>
    </source>
</evidence>
<dbReference type="HOGENOM" id="CLU_2133392_0_0_1"/>
<dbReference type="KEGG" id="cmt:CCM_06900"/>
<evidence type="ECO:0000313" key="3">
    <source>
        <dbReference type="Proteomes" id="UP000001610"/>
    </source>
</evidence>
<dbReference type="EMBL" id="JH126403">
    <property type="protein sequence ID" value="EGX90480.1"/>
    <property type="molecule type" value="Genomic_DNA"/>
</dbReference>
<dbReference type="VEuPathDB" id="FungiDB:CCM_06900"/>
<accession>G3JLA6</accession>
<evidence type="ECO:0000256" key="1">
    <source>
        <dbReference type="SAM" id="Phobius"/>
    </source>
</evidence>
<keyword evidence="1" id="KW-1133">Transmembrane helix</keyword>
<name>G3JLA6_CORMM</name>
<keyword evidence="1" id="KW-0812">Transmembrane</keyword>
<keyword evidence="1" id="KW-0472">Membrane</keyword>
<dbReference type="AlphaFoldDB" id="G3JLA6"/>
<feature type="transmembrane region" description="Helical" evidence="1">
    <location>
        <begin position="12"/>
        <end position="34"/>
    </location>
</feature>
<gene>
    <name evidence="2" type="ORF">CCM_06900</name>
</gene>
<proteinExistence type="predicted"/>